<gene>
    <name evidence="3" type="ORF">GL4_3270</name>
</gene>
<evidence type="ECO:0000256" key="1">
    <source>
        <dbReference type="SAM" id="MobiDB-lite"/>
    </source>
</evidence>
<reference evidence="3 4" key="1">
    <citation type="submission" date="2014-09" db="EMBL/GenBank/DDBJ databases">
        <title>Genome sequencing of Methyloceanibacter caenitepidi Gela4.</title>
        <authorList>
            <person name="Takeuchi M."/>
            <person name="Susumu S."/>
            <person name="Kamagata Y."/>
            <person name="Oshima K."/>
            <person name="Hattori M."/>
            <person name="Iwasaki W."/>
        </authorList>
    </citation>
    <scope>NUCLEOTIDE SEQUENCE [LARGE SCALE GENOMIC DNA]</scope>
    <source>
        <strain evidence="3 4">Gela4</strain>
    </source>
</reference>
<dbReference type="OrthoDB" id="7931278at2"/>
<dbReference type="HOGENOM" id="CLU_688501_0_0_5"/>
<feature type="compositionally biased region" description="Pro residues" evidence="1">
    <location>
        <begin position="186"/>
        <end position="212"/>
    </location>
</feature>
<feature type="compositionally biased region" description="Pro residues" evidence="1">
    <location>
        <begin position="133"/>
        <end position="144"/>
    </location>
</feature>
<dbReference type="KEGG" id="mcg:GL4_3270"/>
<evidence type="ECO:0000313" key="4">
    <source>
        <dbReference type="Proteomes" id="UP000031643"/>
    </source>
</evidence>
<dbReference type="EMBL" id="AP014648">
    <property type="protein sequence ID" value="BAQ18695.1"/>
    <property type="molecule type" value="Genomic_DNA"/>
</dbReference>
<dbReference type="RefSeq" id="WP_052464708.1">
    <property type="nucleotide sequence ID" value="NZ_AP014648.1"/>
</dbReference>
<feature type="region of interest" description="Disordered" evidence="1">
    <location>
        <begin position="92"/>
        <end position="339"/>
    </location>
</feature>
<feature type="compositionally biased region" description="Basic and acidic residues" evidence="1">
    <location>
        <begin position="386"/>
        <end position="400"/>
    </location>
</feature>
<name>A0A0A8K6Z7_9HYPH</name>
<feature type="compositionally biased region" description="Low complexity" evidence="1">
    <location>
        <begin position="110"/>
        <end position="132"/>
    </location>
</feature>
<protein>
    <submittedName>
        <fullName evidence="3">Uncharacterized protein</fullName>
    </submittedName>
</protein>
<dbReference type="AlphaFoldDB" id="A0A0A8K6Z7"/>
<keyword evidence="2" id="KW-1133">Transmembrane helix</keyword>
<dbReference type="STRING" id="1384459.GL4_3270"/>
<evidence type="ECO:0000313" key="3">
    <source>
        <dbReference type="EMBL" id="BAQ18695.1"/>
    </source>
</evidence>
<sequence>MSAGYDAEVADLFRDLRAASNLTEADLASRIAAPVEVVQALEQGAIYALPPWPETCRVVSAYGTLLNLDTRPLLRRIYAQLEAGVVELGPKPVQDVPVMVPPAGGRSPEPQGRPAPQQGQPPQGWANGTPQPQQQPAPQQPRPQPQQAAPSQAPAWPNAPLGAPQGGQPQAPQSQPPQPQARQPQAPQPQAPRPLQPQPAAPQPTPPQPRAAPQPQGGPQAPWPGAAPRTGSTPQPSQGAPGQFGTAWPDGETAGQPVGQPPQPRPAAPQPQADASFPDASFPGEPQPYPQYPGYAPDPNAAQNAESGAYPQADDASFPGEPELELVDEEEDEETKPSKSRLLKWGIIGLLAVVLLLGLWMVFGGSSGDGGLSSGFNTSDPVLDPDDPRSRKADKLPNNF</sequence>
<evidence type="ECO:0000256" key="2">
    <source>
        <dbReference type="SAM" id="Phobius"/>
    </source>
</evidence>
<dbReference type="InterPro" id="IPR010982">
    <property type="entry name" value="Lambda_DNA-bd_dom_sf"/>
</dbReference>
<feature type="compositionally biased region" description="Pro residues" evidence="1">
    <location>
        <begin position="259"/>
        <end position="269"/>
    </location>
</feature>
<feature type="compositionally biased region" description="Low complexity" evidence="1">
    <location>
        <begin position="213"/>
        <end position="229"/>
    </location>
</feature>
<feature type="region of interest" description="Disordered" evidence="1">
    <location>
        <begin position="372"/>
        <end position="400"/>
    </location>
</feature>
<feature type="compositionally biased region" description="Polar residues" evidence="1">
    <location>
        <begin position="230"/>
        <end position="240"/>
    </location>
</feature>
<feature type="compositionally biased region" description="Acidic residues" evidence="1">
    <location>
        <begin position="322"/>
        <end position="334"/>
    </location>
</feature>
<accession>A0A0A8K6Z7</accession>
<proteinExistence type="predicted"/>
<organism evidence="3 4">
    <name type="scientific">Methyloceanibacter caenitepidi</name>
    <dbReference type="NCBI Taxonomy" id="1384459"/>
    <lineage>
        <taxon>Bacteria</taxon>
        <taxon>Pseudomonadati</taxon>
        <taxon>Pseudomonadota</taxon>
        <taxon>Alphaproteobacteria</taxon>
        <taxon>Hyphomicrobiales</taxon>
        <taxon>Hyphomicrobiaceae</taxon>
        <taxon>Methyloceanibacter</taxon>
    </lineage>
</organism>
<dbReference type="Proteomes" id="UP000031643">
    <property type="component" value="Chromosome"/>
</dbReference>
<dbReference type="GO" id="GO:0003677">
    <property type="term" value="F:DNA binding"/>
    <property type="evidence" value="ECO:0007669"/>
    <property type="project" value="InterPro"/>
</dbReference>
<feature type="transmembrane region" description="Helical" evidence="2">
    <location>
        <begin position="342"/>
        <end position="363"/>
    </location>
</feature>
<keyword evidence="2" id="KW-0812">Transmembrane</keyword>
<dbReference type="Gene3D" id="1.10.260.40">
    <property type="entry name" value="lambda repressor-like DNA-binding domains"/>
    <property type="match status" value="1"/>
</dbReference>
<feature type="compositionally biased region" description="Low complexity" evidence="1">
    <location>
        <begin position="145"/>
        <end position="173"/>
    </location>
</feature>
<keyword evidence="4" id="KW-1185">Reference proteome</keyword>
<keyword evidence="2" id="KW-0472">Membrane</keyword>